<dbReference type="InterPro" id="IPR021176">
    <property type="entry name" value="Competence-induced_CoiA"/>
</dbReference>
<keyword evidence="4" id="KW-1185">Reference proteome</keyword>
<evidence type="ECO:0000259" key="1">
    <source>
        <dbReference type="Pfam" id="PF06054"/>
    </source>
</evidence>
<name>A0A3N9UIW2_9BACI</name>
<sequence>MLVALTDQNERFVLKTSMPQEYLKQLRQTSIFYCPQCKERLQFKIGTIKIPHFAHLSNNNCDHHFSDGESEQHLLGKEQLYEFFQAYQFNVELEPYLSNLKQRPDLLVTIHDGTRFAIEFQCSSITSERLNERNKGYHSEKIKPIWIPQTPSNMNWKNGIHKLSINKNLQQFILSNRNQQFLITYHPRKQEFYYLSNLLHVSGNSYLTKVQALKIANQHFPFYLPKLITKNEFNQYLRAYDDLKANYLRSRVLLSRKGVNDLFLRSIYELRLSTNALPKFIGVPLKWNRVLKIFSVEWQATLLYFVHLNEVPISMINEDFIRYFLQWTNLKETTEVIKLLKEYCLLLQVLKVESVNSSIVTEHLVDQLYNQFLANNWRN</sequence>
<dbReference type="AlphaFoldDB" id="A0A3N9UIW2"/>
<dbReference type="PIRSF" id="PIRSF007487">
    <property type="entry name" value="Competence-induced_CoiA_bac"/>
    <property type="match status" value="1"/>
</dbReference>
<organism evidence="3 4">
    <name type="scientific">Lysinibacillus composti</name>
    <dbReference type="NCBI Taxonomy" id="720633"/>
    <lineage>
        <taxon>Bacteria</taxon>
        <taxon>Bacillati</taxon>
        <taxon>Bacillota</taxon>
        <taxon>Bacilli</taxon>
        <taxon>Bacillales</taxon>
        <taxon>Bacillaceae</taxon>
        <taxon>Lysinibacillus</taxon>
    </lineage>
</organism>
<dbReference type="InterPro" id="IPR010330">
    <property type="entry name" value="CoiA_nuc"/>
</dbReference>
<dbReference type="Proteomes" id="UP000274033">
    <property type="component" value="Unassembled WGS sequence"/>
</dbReference>
<dbReference type="EMBL" id="RRCT01000004">
    <property type="protein sequence ID" value="RQW75378.1"/>
    <property type="molecule type" value="Genomic_DNA"/>
</dbReference>
<protein>
    <recommendedName>
        <fullName evidence="5">Competence protein CoiA</fullName>
    </recommendedName>
</protein>
<dbReference type="Pfam" id="PF06054">
    <property type="entry name" value="CoiA_nuc"/>
    <property type="match status" value="1"/>
</dbReference>
<dbReference type="RefSeq" id="WP_124763680.1">
    <property type="nucleotide sequence ID" value="NZ_JAFBDY010000003.1"/>
</dbReference>
<evidence type="ECO:0000313" key="3">
    <source>
        <dbReference type="EMBL" id="RQW75378.1"/>
    </source>
</evidence>
<dbReference type="OrthoDB" id="3784230at2"/>
<reference evidence="3 4" key="1">
    <citation type="journal article" date="2013" name="J. Microbiol.">
        <title>Lysinibacillus chungkukjangi sp. nov., isolated from Chungkukjang, Korean fermented soybean food.</title>
        <authorList>
            <person name="Kim S.J."/>
            <person name="Jang Y.H."/>
            <person name="Hamada M."/>
            <person name="Ahn J.H."/>
            <person name="Weon H.Y."/>
            <person name="Suzuki K."/>
            <person name="Whang K.S."/>
            <person name="Kwon S.W."/>
        </authorList>
    </citation>
    <scope>NUCLEOTIDE SEQUENCE [LARGE SCALE GENOMIC DNA]</scope>
    <source>
        <strain evidence="3 4">MCCC 1A12701</strain>
    </source>
</reference>
<dbReference type="Pfam" id="PF25164">
    <property type="entry name" value="CoiA_N"/>
    <property type="match status" value="1"/>
</dbReference>
<evidence type="ECO:0008006" key="5">
    <source>
        <dbReference type="Google" id="ProtNLM"/>
    </source>
</evidence>
<evidence type="ECO:0000259" key="2">
    <source>
        <dbReference type="Pfam" id="PF25164"/>
    </source>
</evidence>
<dbReference type="InterPro" id="IPR057253">
    <property type="entry name" value="CoiA-like_N"/>
</dbReference>
<evidence type="ECO:0000313" key="4">
    <source>
        <dbReference type="Proteomes" id="UP000274033"/>
    </source>
</evidence>
<accession>A0A3N9UIW2</accession>
<comment type="caution">
    <text evidence="3">The sequence shown here is derived from an EMBL/GenBank/DDBJ whole genome shotgun (WGS) entry which is preliminary data.</text>
</comment>
<feature type="domain" description="Competence protein CoiA-like N-terminal" evidence="2">
    <location>
        <begin position="18"/>
        <end position="63"/>
    </location>
</feature>
<feature type="domain" description="Competence protein CoiA nuclease-like" evidence="1">
    <location>
        <begin position="69"/>
        <end position="220"/>
    </location>
</feature>
<gene>
    <name evidence="3" type="ORF">EBB45_06415</name>
</gene>
<proteinExistence type="predicted"/>